<sequence length="58" mass="6265">AGTGASVQASVPVDISLMEEAVVELNSYLSHENGRLQELADALQEKHRVMSQEVLKGE</sequence>
<proteinExistence type="predicted"/>
<gene>
    <name evidence="1" type="ORF">HGM15179_021166</name>
</gene>
<dbReference type="OrthoDB" id="10266039at2759"/>
<reference evidence="1" key="1">
    <citation type="submission" date="2019-04" db="EMBL/GenBank/DDBJ databases">
        <title>Genome assembly of Zosterops borbonicus 15179.</title>
        <authorList>
            <person name="Leroy T."/>
            <person name="Anselmetti Y."/>
            <person name="Tilak M.-K."/>
            <person name="Nabholz B."/>
        </authorList>
    </citation>
    <scope>NUCLEOTIDE SEQUENCE</scope>
    <source>
        <strain evidence="1">HGM_15179</strain>
        <tissue evidence="1">Muscle</tissue>
    </source>
</reference>
<evidence type="ECO:0000313" key="2">
    <source>
        <dbReference type="Proteomes" id="UP000796761"/>
    </source>
</evidence>
<keyword evidence="2" id="KW-1185">Reference proteome</keyword>
<dbReference type="Proteomes" id="UP000796761">
    <property type="component" value="Unassembled WGS sequence"/>
</dbReference>
<feature type="non-terminal residue" evidence="1">
    <location>
        <position position="1"/>
    </location>
</feature>
<evidence type="ECO:0000313" key="1">
    <source>
        <dbReference type="EMBL" id="TRZ05940.1"/>
    </source>
</evidence>
<dbReference type="AlphaFoldDB" id="A0A8K1D4Z1"/>
<dbReference type="EMBL" id="SWJQ01003144">
    <property type="protein sequence ID" value="TRZ05940.1"/>
    <property type="molecule type" value="Genomic_DNA"/>
</dbReference>
<accession>A0A8K1D4Z1</accession>
<organism evidence="1 2">
    <name type="scientific">Zosterops borbonicus</name>
    <dbReference type="NCBI Taxonomy" id="364589"/>
    <lineage>
        <taxon>Eukaryota</taxon>
        <taxon>Metazoa</taxon>
        <taxon>Chordata</taxon>
        <taxon>Craniata</taxon>
        <taxon>Vertebrata</taxon>
        <taxon>Euteleostomi</taxon>
        <taxon>Archelosauria</taxon>
        <taxon>Archosauria</taxon>
        <taxon>Dinosauria</taxon>
        <taxon>Saurischia</taxon>
        <taxon>Theropoda</taxon>
        <taxon>Coelurosauria</taxon>
        <taxon>Aves</taxon>
        <taxon>Neognathae</taxon>
        <taxon>Neoaves</taxon>
        <taxon>Telluraves</taxon>
        <taxon>Australaves</taxon>
        <taxon>Passeriformes</taxon>
        <taxon>Sylvioidea</taxon>
        <taxon>Zosteropidae</taxon>
        <taxon>Zosterops</taxon>
    </lineage>
</organism>
<name>A0A8K1D4Z1_9PASS</name>
<protein>
    <submittedName>
        <fullName evidence="1">Uncharacterized protein</fullName>
    </submittedName>
</protein>
<comment type="caution">
    <text evidence="1">The sequence shown here is derived from an EMBL/GenBank/DDBJ whole genome shotgun (WGS) entry which is preliminary data.</text>
</comment>